<dbReference type="InterPro" id="IPR000888">
    <property type="entry name" value="RmlC-like"/>
</dbReference>
<sequence>MTITPTEFEGLFIIQPLVFNDARGYFMETYNESVHLINNLNYKYIQDNESLSQYGVIRGLHYQRNPNAQVKLVRVTLGKVIDVVLDLRPDQKTFGKHFSIILSSENKSQLLVPVGFAHGYGVLSDTAIFNYKCTAFYNKNAEGGVNLNDEHLQIDWRIPKSEQLISSKDLNWPNFGDHLPL</sequence>
<feature type="site" description="Participates in a stacking interaction with the thymidine ring of dTDP-4-oxo-6-deoxyglucose" evidence="6">
    <location>
        <position position="137"/>
    </location>
</feature>
<comment type="similarity">
    <text evidence="7">Belongs to the dTDP-4-dehydrorhamnose 3,5-epimerase family.</text>
</comment>
<protein>
    <recommendedName>
        <fullName evidence="4 7">dTDP-4-dehydrorhamnose 3,5-epimerase</fullName>
        <ecNumber evidence="3 7">5.1.3.13</ecNumber>
    </recommendedName>
    <alternativeName>
        <fullName evidence="7">Thymidine diphospho-4-keto-rhamnose 3,5-epimerase</fullName>
    </alternativeName>
</protein>
<dbReference type="PANTHER" id="PTHR21047:SF2">
    <property type="entry name" value="THYMIDINE DIPHOSPHO-4-KETO-RHAMNOSE 3,5-EPIMERASE"/>
    <property type="match status" value="1"/>
</dbReference>
<keyword evidence="7 8" id="KW-0413">Isomerase</keyword>
<dbReference type="GO" id="GO:0000271">
    <property type="term" value="P:polysaccharide biosynthetic process"/>
    <property type="evidence" value="ECO:0007669"/>
    <property type="project" value="TreeGrafter"/>
</dbReference>
<comment type="subunit">
    <text evidence="7">Homodimer.</text>
</comment>
<comment type="caution">
    <text evidence="8">The sequence shown here is derived from an EMBL/GenBank/DDBJ whole genome shotgun (WGS) entry which is preliminary data.</text>
</comment>
<dbReference type="AlphaFoldDB" id="A0A9D7SCU4"/>
<name>A0A9D7SCU4_9BACT</name>
<feature type="active site" description="Proton acceptor" evidence="5">
    <location>
        <position position="61"/>
    </location>
</feature>
<reference evidence="8 9" key="1">
    <citation type="submission" date="2020-10" db="EMBL/GenBank/DDBJ databases">
        <title>Connecting structure to function with the recovery of over 1000 high-quality activated sludge metagenome-assembled genomes encoding full-length rRNA genes using long-read sequencing.</title>
        <authorList>
            <person name="Singleton C.M."/>
            <person name="Petriglieri F."/>
            <person name="Kristensen J.M."/>
            <person name="Kirkegaard R.H."/>
            <person name="Michaelsen T.Y."/>
            <person name="Andersen M.H."/>
            <person name="Karst S.M."/>
            <person name="Dueholm M.S."/>
            <person name="Nielsen P.H."/>
            <person name="Albertsen M."/>
        </authorList>
    </citation>
    <scope>NUCLEOTIDE SEQUENCE [LARGE SCALE GENOMIC DNA]</scope>
    <source>
        <strain evidence="8">Ribe_18-Q3-R11-54_BAT3C.373</strain>
    </source>
</reference>
<proteinExistence type="inferred from homology"/>
<evidence type="ECO:0000256" key="5">
    <source>
        <dbReference type="PIRSR" id="PIRSR600888-1"/>
    </source>
</evidence>
<comment type="function">
    <text evidence="2 7">Catalyzes the epimerization of the C3' and C5'positions of dTDP-6-deoxy-D-xylo-4-hexulose, forming dTDP-6-deoxy-L-lyxo-4-hexulose.</text>
</comment>
<dbReference type="EC" id="5.1.3.13" evidence="3 7"/>
<gene>
    <name evidence="8" type="primary">rfbC</name>
    <name evidence="8" type="ORF">IPO85_19170</name>
</gene>
<evidence type="ECO:0000256" key="4">
    <source>
        <dbReference type="ARBA" id="ARBA00019595"/>
    </source>
</evidence>
<evidence type="ECO:0000256" key="1">
    <source>
        <dbReference type="ARBA" id="ARBA00001298"/>
    </source>
</evidence>
<dbReference type="NCBIfam" id="TIGR01221">
    <property type="entry name" value="rmlC"/>
    <property type="match status" value="1"/>
</dbReference>
<dbReference type="InterPro" id="IPR014710">
    <property type="entry name" value="RmlC-like_jellyroll"/>
</dbReference>
<dbReference type="EMBL" id="JADKFW010000021">
    <property type="protein sequence ID" value="MBK9719594.1"/>
    <property type="molecule type" value="Genomic_DNA"/>
</dbReference>
<comment type="pathway">
    <text evidence="7">Carbohydrate biosynthesis; dTDP-L-rhamnose biosynthesis.</text>
</comment>
<evidence type="ECO:0000313" key="8">
    <source>
        <dbReference type="EMBL" id="MBK9719594.1"/>
    </source>
</evidence>
<organism evidence="8 9">
    <name type="scientific">Candidatus Defluviibacterium haderslevense</name>
    <dbReference type="NCBI Taxonomy" id="2981993"/>
    <lineage>
        <taxon>Bacteria</taxon>
        <taxon>Pseudomonadati</taxon>
        <taxon>Bacteroidota</taxon>
        <taxon>Saprospiria</taxon>
        <taxon>Saprospirales</taxon>
        <taxon>Saprospiraceae</taxon>
        <taxon>Candidatus Defluviibacterium</taxon>
    </lineage>
</organism>
<dbReference type="CDD" id="cd00438">
    <property type="entry name" value="cupin_RmlC"/>
    <property type="match status" value="1"/>
</dbReference>
<comment type="catalytic activity">
    <reaction evidence="1 7">
        <text>dTDP-4-dehydro-6-deoxy-alpha-D-glucose = dTDP-4-dehydro-beta-L-rhamnose</text>
        <dbReference type="Rhea" id="RHEA:16969"/>
        <dbReference type="ChEBI" id="CHEBI:57649"/>
        <dbReference type="ChEBI" id="CHEBI:62830"/>
        <dbReference type="EC" id="5.1.3.13"/>
    </reaction>
</comment>
<evidence type="ECO:0000256" key="3">
    <source>
        <dbReference type="ARBA" id="ARBA00012098"/>
    </source>
</evidence>
<dbReference type="PANTHER" id="PTHR21047">
    <property type="entry name" value="DTDP-6-DEOXY-D-GLUCOSE-3,5 EPIMERASE"/>
    <property type="match status" value="1"/>
</dbReference>
<dbReference type="SUPFAM" id="SSF51182">
    <property type="entry name" value="RmlC-like cupins"/>
    <property type="match status" value="1"/>
</dbReference>
<evidence type="ECO:0000313" key="9">
    <source>
        <dbReference type="Proteomes" id="UP000808349"/>
    </source>
</evidence>
<dbReference type="GO" id="GO:0005829">
    <property type="term" value="C:cytosol"/>
    <property type="evidence" value="ECO:0007669"/>
    <property type="project" value="TreeGrafter"/>
</dbReference>
<dbReference type="GO" id="GO:0019305">
    <property type="term" value="P:dTDP-rhamnose biosynthetic process"/>
    <property type="evidence" value="ECO:0007669"/>
    <property type="project" value="UniProtKB-UniRule"/>
</dbReference>
<accession>A0A9D7SCU4</accession>
<dbReference type="GO" id="GO:0008830">
    <property type="term" value="F:dTDP-4-dehydrorhamnose 3,5-epimerase activity"/>
    <property type="evidence" value="ECO:0007669"/>
    <property type="project" value="UniProtKB-UniRule"/>
</dbReference>
<dbReference type="Proteomes" id="UP000808349">
    <property type="component" value="Unassembled WGS sequence"/>
</dbReference>
<dbReference type="Pfam" id="PF00908">
    <property type="entry name" value="dTDP_sugar_isom"/>
    <property type="match status" value="1"/>
</dbReference>
<evidence type="ECO:0000256" key="2">
    <source>
        <dbReference type="ARBA" id="ARBA00001997"/>
    </source>
</evidence>
<feature type="active site" description="Proton donor" evidence="5">
    <location>
        <position position="131"/>
    </location>
</feature>
<dbReference type="Gene3D" id="2.60.120.10">
    <property type="entry name" value="Jelly Rolls"/>
    <property type="match status" value="1"/>
</dbReference>
<dbReference type="InterPro" id="IPR011051">
    <property type="entry name" value="RmlC_Cupin_sf"/>
</dbReference>
<evidence type="ECO:0000256" key="6">
    <source>
        <dbReference type="PIRSR" id="PIRSR600888-3"/>
    </source>
</evidence>
<evidence type="ECO:0000256" key="7">
    <source>
        <dbReference type="RuleBase" id="RU364069"/>
    </source>
</evidence>